<feature type="domain" description="Calcineurin-like phosphoesterase" evidence="1">
    <location>
        <begin position="39"/>
        <end position="214"/>
    </location>
</feature>
<dbReference type="SUPFAM" id="SSF56300">
    <property type="entry name" value="Metallo-dependent phosphatases"/>
    <property type="match status" value="1"/>
</dbReference>
<evidence type="ECO:0000313" key="3">
    <source>
        <dbReference type="Proteomes" id="UP001526147"/>
    </source>
</evidence>
<name>A0ABT3DMA2_9BACI</name>
<dbReference type="RefSeq" id="WP_264144340.1">
    <property type="nucleotide sequence ID" value="NZ_JAOYEY010000050.1"/>
</dbReference>
<proteinExistence type="predicted"/>
<sequence>MVLGLCCLIIIYTFWDNKRIKIVEQVIKIDDLPRELEGFKILQISDLHEKTFGSKQETLIRKINSINYDVIALTGDLLSNSDSENYSPTYDLLDGIKNKEHILFVPGNTDPIPYLVNPDRSISKNTFLLGMEDRGVHLLDSVYTIDKGNTSIYFGDFDISIPDTTSQLAKLEKDDLFVILNHYPIVDKRIDQLNQDPHSYFSKNDLIIAGHYHGGQIRVPFVGALFIPEPYYANNGLFPPQDRVKGLWEYNGTKQYVSAGLGSSNAIPFLKFRFLNTPEINLLTLRKK</sequence>
<dbReference type="EMBL" id="JAOYEY010000050">
    <property type="protein sequence ID" value="MCV9888154.1"/>
    <property type="molecule type" value="Genomic_DNA"/>
</dbReference>
<dbReference type="Gene3D" id="3.60.21.10">
    <property type="match status" value="1"/>
</dbReference>
<dbReference type="PANTHER" id="PTHR31302:SF0">
    <property type="entry name" value="TRANSMEMBRANE PROTEIN WITH METALLOPHOSPHOESTERASE DOMAIN"/>
    <property type="match status" value="1"/>
</dbReference>
<dbReference type="PANTHER" id="PTHR31302">
    <property type="entry name" value="TRANSMEMBRANE PROTEIN WITH METALLOPHOSPHOESTERASE DOMAIN-RELATED"/>
    <property type="match status" value="1"/>
</dbReference>
<evidence type="ECO:0000313" key="2">
    <source>
        <dbReference type="EMBL" id="MCV9888154.1"/>
    </source>
</evidence>
<dbReference type="InterPro" id="IPR051158">
    <property type="entry name" value="Metallophosphoesterase_sf"/>
</dbReference>
<protein>
    <submittedName>
        <fullName evidence="2">Metallophosphoesterase</fullName>
    </submittedName>
</protein>
<accession>A0ABT3DMA2</accession>
<dbReference type="InterPro" id="IPR029052">
    <property type="entry name" value="Metallo-depent_PP-like"/>
</dbReference>
<reference evidence="2 3" key="1">
    <citation type="submission" date="2022-10" db="EMBL/GenBank/DDBJ databases">
        <title>Draft genome assembly of moderately radiation resistant bacterium Metabacillus halosaccharovorans.</title>
        <authorList>
            <person name="Pal S."/>
            <person name="Gopinathan A."/>
        </authorList>
    </citation>
    <scope>NUCLEOTIDE SEQUENCE [LARGE SCALE GENOMIC DNA]</scope>
    <source>
        <strain evidence="2 3">VITHBRA001</strain>
    </source>
</reference>
<gene>
    <name evidence="2" type="ORF">OIH86_21130</name>
</gene>
<evidence type="ECO:0000259" key="1">
    <source>
        <dbReference type="Pfam" id="PF00149"/>
    </source>
</evidence>
<organism evidence="2 3">
    <name type="scientific">Metabacillus halosaccharovorans</name>
    <dbReference type="NCBI Taxonomy" id="930124"/>
    <lineage>
        <taxon>Bacteria</taxon>
        <taxon>Bacillati</taxon>
        <taxon>Bacillota</taxon>
        <taxon>Bacilli</taxon>
        <taxon>Bacillales</taxon>
        <taxon>Bacillaceae</taxon>
        <taxon>Metabacillus</taxon>
    </lineage>
</organism>
<comment type="caution">
    <text evidence="2">The sequence shown here is derived from an EMBL/GenBank/DDBJ whole genome shotgun (WGS) entry which is preliminary data.</text>
</comment>
<dbReference type="Proteomes" id="UP001526147">
    <property type="component" value="Unassembled WGS sequence"/>
</dbReference>
<dbReference type="Pfam" id="PF00149">
    <property type="entry name" value="Metallophos"/>
    <property type="match status" value="1"/>
</dbReference>
<dbReference type="InterPro" id="IPR004843">
    <property type="entry name" value="Calcineurin-like_PHP"/>
</dbReference>
<keyword evidence="3" id="KW-1185">Reference proteome</keyword>